<dbReference type="EMBL" id="LAJE02000215">
    <property type="protein sequence ID" value="OEO30350.1"/>
    <property type="molecule type" value="Genomic_DNA"/>
</dbReference>
<keyword evidence="1" id="KW-1133">Transmembrane helix</keyword>
<feature type="transmembrane region" description="Helical" evidence="1">
    <location>
        <begin position="74"/>
        <end position="91"/>
    </location>
</feature>
<keyword evidence="3" id="KW-1185">Reference proteome</keyword>
<evidence type="ECO:0000256" key="1">
    <source>
        <dbReference type="SAM" id="Phobius"/>
    </source>
</evidence>
<keyword evidence="1" id="KW-0812">Transmembrane</keyword>
<keyword evidence="1" id="KW-0472">Membrane</keyword>
<protein>
    <submittedName>
        <fullName evidence="2">Uncharacterized protein</fullName>
    </submittedName>
</protein>
<gene>
    <name evidence="2" type="ORF">VW23_021780</name>
</gene>
<reference evidence="2 3" key="1">
    <citation type="journal article" date="2015" name="Genome Announc.">
        <title>Genome Assemblies of Three Soil-Associated Devosia species: D. insulae, D. limi, and D. soli.</title>
        <authorList>
            <person name="Hassan Y.I."/>
            <person name="Lepp D."/>
            <person name="Zhou T."/>
        </authorList>
    </citation>
    <scope>NUCLEOTIDE SEQUENCE [LARGE SCALE GENOMIC DNA]</scope>
    <source>
        <strain evidence="2 3">DS-56</strain>
    </source>
</reference>
<evidence type="ECO:0000313" key="3">
    <source>
        <dbReference type="Proteomes" id="UP000095463"/>
    </source>
</evidence>
<dbReference type="RefSeq" id="WP_069910433.1">
    <property type="nucleotide sequence ID" value="NZ_LAJE02000215.1"/>
</dbReference>
<dbReference type="Proteomes" id="UP000095463">
    <property type="component" value="Unassembled WGS sequence"/>
</dbReference>
<dbReference type="AlphaFoldDB" id="A0A1E5XP13"/>
<name>A0A1E5XP13_9HYPH</name>
<accession>A0A1E5XP13</accession>
<evidence type="ECO:0000313" key="2">
    <source>
        <dbReference type="EMBL" id="OEO30350.1"/>
    </source>
</evidence>
<comment type="caution">
    <text evidence="2">The sequence shown here is derived from an EMBL/GenBank/DDBJ whole genome shotgun (WGS) entry which is preliminary data.</text>
</comment>
<proteinExistence type="predicted"/>
<organism evidence="2 3">
    <name type="scientific">Devosia insulae DS-56</name>
    <dbReference type="NCBI Taxonomy" id="1116389"/>
    <lineage>
        <taxon>Bacteria</taxon>
        <taxon>Pseudomonadati</taxon>
        <taxon>Pseudomonadota</taxon>
        <taxon>Alphaproteobacteria</taxon>
        <taxon>Hyphomicrobiales</taxon>
        <taxon>Devosiaceae</taxon>
        <taxon>Devosia</taxon>
    </lineage>
</organism>
<sequence>MNDAELARGIEALVVEATRDTPRLTPQQVAALAAAKRREAADAMYRRVPGLYRAVTDVVERFERKQRHRRARRVAGLVWLLMALLIAAKIMERAVS</sequence>